<dbReference type="GO" id="GO:0044341">
    <property type="term" value="P:sodium-dependent phosphate transport"/>
    <property type="evidence" value="ECO:0007669"/>
    <property type="project" value="InterPro"/>
</dbReference>
<name>A0AAJ1V3R6_9LACT</name>
<dbReference type="SUPFAM" id="SSF109755">
    <property type="entry name" value="PhoU-like"/>
    <property type="match status" value="1"/>
</dbReference>
<evidence type="ECO:0000256" key="5">
    <source>
        <dbReference type="ARBA" id="ARBA00023136"/>
    </source>
</evidence>
<feature type="transmembrane region" description="Helical" evidence="6">
    <location>
        <begin position="248"/>
        <end position="268"/>
    </location>
</feature>
<accession>A0AAJ1V3R6</accession>
<dbReference type="InterPro" id="IPR026022">
    <property type="entry name" value="PhoU_dom"/>
</dbReference>
<protein>
    <submittedName>
        <fullName evidence="8">Na/Pi cotransporter family protein</fullName>
    </submittedName>
</protein>
<keyword evidence="5 6" id="KW-0472">Membrane</keyword>
<dbReference type="InterPro" id="IPR003841">
    <property type="entry name" value="Na/Pi_transpt"/>
</dbReference>
<dbReference type="NCBIfam" id="TIGR00704">
    <property type="entry name" value="NaPi_cotrn_rel"/>
    <property type="match status" value="1"/>
</dbReference>
<dbReference type="Gene3D" id="1.20.58.220">
    <property type="entry name" value="Phosphate transport system protein phou homolog 2, domain 2"/>
    <property type="match status" value="1"/>
</dbReference>
<feature type="transmembrane region" description="Helical" evidence="6">
    <location>
        <begin position="212"/>
        <end position="236"/>
    </location>
</feature>
<feature type="transmembrane region" description="Helical" evidence="6">
    <location>
        <begin position="114"/>
        <end position="130"/>
    </location>
</feature>
<dbReference type="GO" id="GO:0005886">
    <property type="term" value="C:plasma membrane"/>
    <property type="evidence" value="ECO:0007669"/>
    <property type="project" value="UniProtKB-SubCell"/>
</dbReference>
<feature type="transmembrane region" description="Helical" evidence="6">
    <location>
        <begin position="51"/>
        <end position="80"/>
    </location>
</feature>
<dbReference type="Pfam" id="PF01895">
    <property type="entry name" value="PhoU"/>
    <property type="match status" value="2"/>
</dbReference>
<dbReference type="RefSeq" id="WP_285066156.1">
    <property type="nucleotide sequence ID" value="NZ_CP138857.1"/>
</dbReference>
<proteinExistence type="predicted"/>
<dbReference type="InterPro" id="IPR004633">
    <property type="entry name" value="NaPi_cotrn-rel/YqeW-like"/>
</dbReference>
<feature type="transmembrane region" description="Helical" evidence="6">
    <location>
        <begin position="86"/>
        <end position="107"/>
    </location>
</feature>
<evidence type="ECO:0000256" key="4">
    <source>
        <dbReference type="ARBA" id="ARBA00022989"/>
    </source>
</evidence>
<gene>
    <name evidence="8" type="ORF">QP433_06880</name>
</gene>
<evidence type="ECO:0000256" key="3">
    <source>
        <dbReference type="ARBA" id="ARBA00022692"/>
    </source>
</evidence>
<dbReference type="Proteomes" id="UP001229251">
    <property type="component" value="Unassembled WGS sequence"/>
</dbReference>
<keyword evidence="2" id="KW-1003">Cell membrane</keyword>
<feature type="domain" description="PhoU" evidence="7">
    <location>
        <begin position="352"/>
        <end position="438"/>
    </location>
</feature>
<dbReference type="Pfam" id="PF02690">
    <property type="entry name" value="Na_Pi_cotrans"/>
    <property type="match status" value="1"/>
</dbReference>
<feature type="domain" description="PhoU" evidence="7">
    <location>
        <begin position="459"/>
        <end position="542"/>
    </location>
</feature>
<evidence type="ECO:0000259" key="7">
    <source>
        <dbReference type="Pfam" id="PF01895"/>
    </source>
</evidence>
<evidence type="ECO:0000256" key="6">
    <source>
        <dbReference type="SAM" id="Phobius"/>
    </source>
</evidence>
<dbReference type="GO" id="GO:0005436">
    <property type="term" value="F:sodium:phosphate symporter activity"/>
    <property type="evidence" value="ECO:0007669"/>
    <property type="project" value="InterPro"/>
</dbReference>
<feature type="transmembrane region" description="Helical" evidence="6">
    <location>
        <begin position="12"/>
        <end position="30"/>
    </location>
</feature>
<reference evidence="8" key="1">
    <citation type="submission" date="2023-05" db="EMBL/GenBank/DDBJ databases">
        <title>Cataloging the Phylogenetic Diversity of Human Bladder Bacteria.</title>
        <authorList>
            <person name="Du J."/>
        </authorList>
    </citation>
    <scope>NUCLEOTIDE SEQUENCE</scope>
    <source>
        <strain evidence="8">UMB1231</strain>
    </source>
</reference>
<evidence type="ECO:0000256" key="2">
    <source>
        <dbReference type="ARBA" id="ARBA00022475"/>
    </source>
</evidence>
<evidence type="ECO:0000313" key="9">
    <source>
        <dbReference type="Proteomes" id="UP001229251"/>
    </source>
</evidence>
<evidence type="ECO:0000256" key="1">
    <source>
        <dbReference type="ARBA" id="ARBA00004651"/>
    </source>
</evidence>
<dbReference type="AlphaFoldDB" id="A0AAJ1V3R6"/>
<feature type="transmembrane region" description="Helical" evidence="6">
    <location>
        <begin position="136"/>
        <end position="159"/>
    </location>
</feature>
<keyword evidence="3 6" id="KW-0812">Transmembrane</keyword>
<dbReference type="PANTHER" id="PTHR10010">
    <property type="entry name" value="SOLUTE CARRIER FAMILY 34 SODIUM PHOSPHATE , MEMBER 2-RELATED"/>
    <property type="match status" value="1"/>
</dbReference>
<dbReference type="NCBIfam" id="NF037997">
    <property type="entry name" value="Na_Pi_symport"/>
    <property type="match status" value="1"/>
</dbReference>
<evidence type="ECO:0000313" key="8">
    <source>
        <dbReference type="EMBL" id="MDK7187701.1"/>
    </source>
</evidence>
<comment type="subcellular location">
    <subcellularLocation>
        <location evidence="1">Cell membrane</location>
        <topology evidence="1">Multi-pass membrane protein</topology>
    </subcellularLocation>
</comment>
<organism evidence="8 9">
    <name type="scientific">Facklamia hominis</name>
    <dbReference type="NCBI Taxonomy" id="178214"/>
    <lineage>
        <taxon>Bacteria</taxon>
        <taxon>Bacillati</taxon>
        <taxon>Bacillota</taxon>
        <taxon>Bacilli</taxon>
        <taxon>Lactobacillales</taxon>
        <taxon>Aerococcaceae</taxon>
        <taxon>Facklamia</taxon>
    </lineage>
</organism>
<sequence>MNELSSWSQIDWHLIAGGLGLFLFGVKLMGDSLTKFAGTKIRDYIEKYTSNPLMAVLVGIIMTGLIQSSSAATVIAISLVRSGLMGLNQAIAIILGANIGTTVTAILIGFQLDYLAYFILLIGVFIALMSSKKKTIYLGEVIIGFGLLFIGLNIMGDALKELQYIPGFSDIVIRLSKQPILAALIGAAVTGVIQSSSAIVGIIQTLYATQSISLVAALGLVFGANIGTTVTAALAAVGGSLAARRTSLFHFIFNVSVSILFLAIIGPYEQFILYLAKIFHLNSMMTIAVAHFLFNFVGMIIFLPIIPKCVQLLKKIMPGKDSLDLEFGKIQLDEAMVKTFPSVALVQAKTAILQVADISLKSLENSKQYLITKDKKYFYEVNQLEDMINSLDTKIESYLLKIAKQSLSEELADEYSVNLQVQKNFERIGDLSQNLVEYFEMIYDAGESLQEEAMSELTSIYELLIHMYAEGVAVFKDGDHHIFEVMKEDENNLNHIEYELRASHFRRLTSQHEEATVATSLFVDILGALERIGDHTYNIARLTFDPIKTHGEKTLLTDEPLEVPSEALN</sequence>
<dbReference type="PANTHER" id="PTHR10010:SF46">
    <property type="entry name" value="SODIUM-DEPENDENT PHOSPHATE TRANSPORT PROTEIN 2B"/>
    <property type="match status" value="1"/>
</dbReference>
<dbReference type="EMBL" id="JASOOE010000013">
    <property type="protein sequence ID" value="MDK7187701.1"/>
    <property type="molecule type" value="Genomic_DNA"/>
</dbReference>
<feature type="transmembrane region" description="Helical" evidence="6">
    <location>
        <begin position="288"/>
        <end position="306"/>
    </location>
</feature>
<feature type="transmembrane region" description="Helical" evidence="6">
    <location>
        <begin position="180"/>
        <end position="206"/>
    </location>
</feature>
<dbReference type="InterPro" id="IPR038078">
    <property type="entry name" value="PhoU-like_sf"/>
</dbReference>
<comment type="caution">
    <text evidence="8">The sequence shown here is derived from an EMBL/GenBank/DDBJ whole genome shotgun (WGS) entry which is preliminary data.</text>
</comment>
<keyword evidence="4 6" id="KW-1133">Transmembrane helix</keyword>